<dbReference type="SMART" id="SM00194">
    <property type="entry name" value="PTPc"/>
    <property type="match status" value="1"/>
</dbReference>
<evidence type="ECO:0000313" key="15">
    <source>
        <dbReference type="Proteomes" id="UP001186944"/>
    </source>
</evidence>
<evidence type="ECO:0000256" key="2">
    <source>
        <dbReference type="ARBA" id="ARBA00013064"/>
    </source>
</evidence>
<feature type="domain" description="Tyrosine-protein phosphatase" evidence="12">
    <location>
        <begin position="126"/>
        <end position="383"/>
    </location>
</feature>
<keyword evidence="5" id="KW-0378">Hydrolase</keyword>
<dbReference type="EC" id="3.1.3.48" evidence="2"/>
<keyword evidence="15" id="KW-1185">Reference proteome</keyword>
<evidence type="ECO:0000256" key="8">
    <source>
        <dbReference type="ARBA" id="ARBA00023136"/>
    </source>
</evidence>
<dbReference type="GO" id="GO:0016020">
    <property type="term" value="C:membrane"/>
    <property type="evidence" value="ECO:0007669"/>
    <property type="project" value="UniProtKB-SubCell"/>
</dbReference>
<evidence type="ECO:0000256" key="1">
    <source>
        <dbReference type="ARBA" id="ARBA00004479"/>
    </source>
</evidence>
<evidence type="ECO:0000256" key="6">
    <source>
        <dbReference type="ARBA" id="ARBA00022912"/>
    </source>
</evidence>
<keyword evidence="4" id="KW-0732">Signal</keyword>
<evidence type="ECO:0000259" key="12">
    <source>
        <dbReference type="PROSITE" id="PS50055"/>
    </source>
</evidence>
<comment type="caution">
    <text evidence="14">The sequence shown here is derived from an EMBL/GenBank/DDBJ whole genome shotgun (WGS) entry which is preliminary data.</text>
</comment>
<protein>
    <recommendedName>
        <fullName evidence="2">protein-tyrosine-phosphatase</fullName>
        <ecNumber evidence="2">3.1.3.48</ecNumber>
    </recommendedName>
</protein>
<evidence type="ECO:0000259" key="13">
    <source>
        <dbReference type="PROSITE" id="PS50056"/>
    </source>
</evidence>
<dbReference type="FunFam" id="3.90.190.10:FF:000009">
    <property type="entry name" value="Receptor-type tyrosine-protein phosphatase beta"/>
    <property type="match status" value="1"/>
</dbReference>
<dbReference type="Gene3D" id="3.90.190.10">
    <property type="entry name" value="Protein tyrosine phosphatase superfamily"/>
    <property type="match status" value="1"/>
</dbReference>
<dbReference type="EMBL" id="VSWD01000007">
    <property type="protein sequence ID" value="KAK3096989.1"/>
    <property type="molecule type" value="Genomic_DNA"/>
</dbReference>
<dbReference type="PANTHER" id="PTHR46957:SF3">
    <property type="entry name" value="CYTOKINE RECEPTOR"/>
    <property type="match status" value="1"/>
</dbReference>
<dbReference type="GO" id="GO:0004725">
    <property type="term" value="F:protein tyrosine phosphatase activity"/>
    <property type="evidence" value="ECO:0007669"/>
    <property type="project" value="UniProtKB-EC"/>
</dbReference>
<sequence>MSEFKKRKTSIYRTWQSVHDMDNMPPYIATDNLKVTCPSEPNLVPVIAGGATGGIVAAAVVIIIVIIVIRIRRKRAKDGESTGDGETNFGFDGEMKNLKKGSKTSIQKSQFARKVEDLHADSNLIFAKEYKVIKENSPSHATEAAEQQSTRNKNRYTNILAYDHSRVKLLPTEDEEGSDYINANYIPGFNSQREYIATQGPQNCTKDDFWRMIWEQNVNVIVMLTQLIERGRRKCDQYWPNNTREPVFFGDLIVEMESESPMNDYILRVFSLKLGKNVKNVKHFQFLAWPDMGIPQTTECMLYFVRGVRDHTPAQRRGPIVVHCSAGVGRTGTFIAVDHLMQHVRTHDHLDIFNLVLAMRDNRTNMVQTEDQYIFIHDCIKDYIEELEHEDEDAEDGNVIEERK</sequence>
<evidence type="ECO:0000256" key="3">
    <source>
        <dbReference type="ARBA" id="ARBA00022692"/>
    </source>
</evidence>
<keyword evidence="8 11" id="KW-0472">Membrane</keyword>
<feature type="domain" description="Tyrosine specific protein phosphatases" evidence="13">
    <location>
        <begin position="302"/>
        <end position="374"/>
    </location>
</feature>
<evidence type="ECO:0000256" key="9">
    <source>
        <dbReference type="ARBA" id="ARBA00023180"/>
    </source>
</evidence>
<reference evidence="14" key="1">
    <citation type="submission" date="2019-08" db="EMBL/GenBank/DDBJ databases">
        <title>The improved chromosome-level genome for the pearl oyster Pinctada fucata martensii using PacBio sequencing and Hi-C.</title>
        <authorList>
            <person name="Zheng Z."/>
        </authorList>
    </citation>
    <scope>NUCLEOTIDE SEQUENCE</scope>
    <source>
        <strain evidence="14">ZZ-2019</strain>
        <tissue evidence="14">Adductor muscle</tissue>
    </source>
</reference>
<dbReference type="InterPro" id="IPR003595">
    <property type="entry name" value="Tyr_Pase_cat"/>
</dbReference>
<dbReference type="InterPro" id="IPR000387">
    <property type="entry name" value="Tyr_Pase_dom"/>
</dbReference>
<dbReference type="PROSITE" id="PS00383">
    <property type="entry name" value="TYR_PHOSPHATASE_1"/>
    <property type="match status" value="1"/>
</dbReference>
<evidence type="ECO:0000256" key="4">
    <source>
        <dbReference type="ARBA" id="ARBA00022729"/>
    </source>
</evidence>
<organism evidence="14 15">
    <name type="scientific">Pinctada imbricata</name>
    <name type="common">Atlantic pearl-oyster</name>
    <name type="synonym">Pinctada martensii</name>
    <dbReference type="NCBI Taxonomy" id="66713"/>
    <lineage>
        <taxon>Eukaryota</taxon>
        <taxon>Metazoa</taxon>
        <taxon>Spiralia</taxon>
        <taxon>Lophotrochozoa</taxon>
        <taxon>Mollusca</taxon>
        <taxon>Bivalvia</taxon>
        <taxon>Autobranchia</taxon>
        <taxon>Pteriomorphia</taxon>
        <taxon>Pterioida</taxon>
        <taxon>Pterioidea</taxon>
        <taxon>Pteriidae</taxon>
        <taxon>Pinctada</taxon>
    </lineage>
</organism>
<dbReference type="SUPFAM" id="SSF52799">
    <property type="entry name" value="(Phosphotyrosine protein) phosphatases II"/>
    <property type="match status" value="1"/>
</dbReference>
<name>A0AA89BWI0_PINIB</name>
<keyword evidence="7 11" id="KW-1133">Transmembrane helix</keyword>
<keyword evidence="9" id="KW-0325">Glycoprotein</keyword>
<comment type="subcellular location">
    <subcellularLocation>
        <location evidence="1">Membrane</location>
        <topology evidence="1">Single-pass type I membrane protein</topology>
    </subcellularLocation>
</comment>
<keyword evidence="6" id="KW-0904">Protein phosphatase</keyword>
<evidence type="ECO:0000256" key="7">
    <source>
        <dbReference type="ARBA" id="ARBA00022989"/>
    </source>
</evidence>
<dbReference type="SMART" id="SM00404">
    <property type="entry name" value="PTPc_motif"/>
    <property type="match status" value="1"/>
</dbReference>
<proteinExistence type="predicted"/>
<dbReference type="InterPro" id="IPR050713">
    <property type="entry name" value="RTP_Phos/Ushers"/>
</dbReference>
<evidence type="ECO:0000256" key="10">
    <source>
        <dbReference type="ARBA" id="ARBA00051722"/>
    </source>
</evidence>
<evidence type="ECO:0000256" key="5">
    <source>
        <dbReference type="ARBA" id="ARBA00022801"/>
    </source>
</evidence>
<feature type="transmembrane region" description="Helical" evidence="11">
    <location>
        <begin position="43"/>
        <end position="69"/>
    </location>
</feature>
<comment type="catalytic activity">
    <reaction evidence="10">
        <text>O-phospho-L-tyrosyl-[protein] + H2O = L-tyrosyl-[protein] + phosphate</text>
        <dbReference type="Rhea" id="RHEA:10684"/>
        <dbReference type="Rhea" id="RHEA-COMP:10136"/>
        <dbReference type="Rhea" id="RHEA-COMP:20101"/>
        <dbReference type="ChEBI" id="CHEBI:15377"/>
        <dbReference type="ChEBI" id="CHEBI:43474"/>
        <dbReference type="ChEBI" id="CHEBI:46858"/>
        <dbReference type="ChEBI" id="CHEBI:61978"/>
        <dbReference type="EC" id="3.1.3.48"/>
    </reaction>
</comment>
<dbReference type="InterPro" id="IPR000242">
    <property type="entry name" value="PTP_cat"/>
</dbReference>
<dbReference type="Proteomes" id="UP001186944">
    <property type="component" value="Unassembled WGS sequence"/>
</dbReference>
<dbReference type="Pfam" id="PF00102">
    <property type="entry name" value="Y_phosphatase"/>
    <property type="match status" value="1"/>
</dbReference>
<accession>A0AA89BWI0</accession>
<dbReference type="PRINTS" id="PR00700">
    <property type="entry name" value="PRTYPHPHTASE"/>
</dbReference>
<dbReference type="PANTHER" id="PTHR46957">
    <property type="entry name" value="CYTOKINE RECEPTOR"/>
    <property type="match status" value="1"/>
</dbReference>
<gene>
    <name evidence="14" type="ORF">FSP39_005443</name>
</gene>
<keyword evidence="3 11" id="KW-0812">Transmembrane</keyword>
<dbReference type="AlphaFoldDB" id="A0AA89BWI0"/>
<dbReference type="PROSITE" id="PS50055">
    <property type="entry name" value="TYR_PHOSPHATASE_PTP"/>
    <property type="match status" value="1"/>
</dbReference>
<dbReference type="InterPro" id="IPR029021">
    <property type="entry name" value="Prot-tyrosine_phosphatase-like"/>
</dbReference>
<dbReference type="PROSITE" id="PS50056">
    <property type="entry name" value="TYR_PHOSPHATASE_2"/>
    <property type="match status" value="1"/>
</dbReference>
<evidence type="ECO:0000256" key="11">
    <source>
        <dbReference type="SAM" id="Phobius"/>
    </source>
</evidence>
<evidence type="ECO:0000313" key="14">
    <source>
        <dbReference type="EMBL" id="KAK3096989.1"/>
    </source>
</evidence>
<dbReference type="InterPro" id="IPR016130">
    <property type="entry name" value="Tyr_Pase_AS"/>
</dbReference>